<dbReference type="InterPro" id="IPR013187">
    <property type="entry name" value="F-box-assoc_dom_typ3"/>
</dbReference>
<keyword evidence="3" id="KW-1185">Reference proteome</keyword>
<dbReference type="PANTHER" id="PTHR31111">
    <property type="entry name" value="BNAA05G37150D PROTEIN-RELATED"/>
    <property type="match status" value="1"/>
</dbReference>
<organism evidence="2 3">
    <name type="scientific">Brassica carinata</name>
    <name type="common">Ethiopian mustard</name>
    <name type="synonym">Abyssinian cabbage</name>
    <dbReference type="NCBI Taxonomy" id="52824"/>
    <lineage>
        <taxon>Eukaryota</taxon>
        <taxon>Viridiplantae</taxon>
        <taxon>Streptophyta</taxon>
        <taxon>Embryophyta</taxon>
        <taxon>Tracheophyta</taxon>
        <taxon>Spermatophyta</taxon>
        <taxon>Magnoliopsida</taxon>
        <taxon>eudicotyledons</taxon>
        <taxon>Gunneridae</taxon>
        <taxon>Pentapetalae</taxon>
        <taxon>rosids</taxon>
        <taxon>malvids</taxon>
        <taxon>Brassicales</taxon>
        <taxon>Brassicaceae</taxon>
        <taxon>Brassiceae</taxon>
        <taxon>Brassica</taxon>
    </lineage>
</organism>
<dbReference type="Gene3D" id="1.20.1280.50">
    <property type="match status" value="1"/>
</dbReference>
<dbReference type="SUPFAM" id="SSF81383">
    <property type="entry name" value="F-box domain"/>
    <property type="match status" value="1"/>
</dbReference>
<dbReference type="InterPro" id="IPR001810">
    <property type="entry name" value="F-box_dom"/>
</dbReference>
<dbReference type="InterPro" id="IPR036047">
    <property type="entry name" value="F-box-like_dom_sf"/>
</dbReference>
<evidence type="ECO:0000259" key="1">
    <source>
        <dbReference type="SMART" id="SM00256"/>
    </source>
</evidence>
<accession>A0A8X8AN22</accession>
<gene>
    <name evidence="2" type="ORF">Bca52824_028577</name>
</gene>
<dbReference type="AlphaFoldDB" id="A0A8X8AN22"/>
<name>A0A8X8AN22_BRACI</name>
<evidence type="ECO:0000313" key="3">
    <source>
        <dbReference type="Proteomes" id="UP000886595"/>
    </source>
</evidence>
<protein>
    <recommendedName>
        <fullName evidence="1">F-box domain-containing protein</fullName>
    </recommendedName>
</protein>
<dbReference type="Proteomes" id="UP000886595">
    <property type="component" value="Unassembled WGS sequence"/>
</dbReference>
<dbReference type="PANTHER" id="PTHR31111:SF113">
    <property type="entry name" value="F-BOX ASSOCIATED UBIQUITINATION EFFECTOR FAMILY PROTEIN"/>
    <property type="match status" value="1"/>
</dbReference>
<proteinExistence type="predicted"/>
<comment type="caution">
    <text evidence="2">The sequence shown here is derived from an EMBL/GenBank/DDBJ whole genome shotgun (WGS) entry which is preliminary data.</text>
</comment>
<dbReference type="EMBL" id="JAAMPC010000006">
    <property type="protein sequence ID" value="KAG2308829.1"/>
    <property type="molecule type" value="Genomic_DNA"/>
</dbReference>
<dbReference type="SMART" id="SM00256">
    <property type="entry name" value="FBOX"/>
    <property type="match status" value="1"/>
</dbReference>
<reference evidence="2 3" key="1">
    <citation type="submission" date="2020-02" db="EMBL/GenBank/DDBJ databases">
        <authorList>
            <person name="Ma Q."/>
            <person name="Huang Y."/>
            <person name="Song X."/>
            <person name="Pei D."/>
        </authorList>
    </citation>
    <scope>NUCLEOTIDE SEQUENCE [LARGE SCALE GENOMIC DNA]</scope>
    <source>
        <strain evidence="2">Sxm20200214</strain>
        <tissue evidence="2">Leaf</tissue>
    </source>
</reference>
<feature type="domain" description="F-box" evidence="1">
    <location>
        <begin position="34"/>
        <end position="74"/>
    </location>
</feature>
<sequence length="164" mass="19091">MKPRRQNISKVGGQTISRPVTRSMTRVHRSSFPIPDELVFEIFSRLPLKSIARCRYVSKLWSEKFSFVNFHVEQCMNQQLRLGLLMAEDSSNVTQASKSFDLWVLQDAEWSKHVLVLPPTWKDVVRETMCIAGMVGTNEIVLSPRFQYVPSYVIYYYVENVKLL</sequence>
<evidence type="ECO:0000313" key="2">
    <source>
        <dbReference type="EMBL" id="KAG2308829.1"/>
    </source>
</evidence>
<dbReference type="OrthoDB" id="687122at2759"/>
<dbReference type="Pfam" id="PF08268">
    <property type="entry name" value="FBA_3"/>
    <property type="match status" value="1"/>
</dbReference>